<dbReference type="AlphaFoldDB" id="A0A0K2LET9"/>
<dbReference type="InterPro" id="IPR036390">
    <property type="entry name" value="WH_DNA-bd_sf"/>
</dbReference>
<evidence type="ECO:0000313" key="4">
    <source>
        <dbReference type="Proteomes" id="UP000061546"/>
    </source>
</evidence>
<dbReference type="Pfam" id="PF14503">
    <property type="entry name" value="YhfZ_C"/>
    <property type="match status" value="1"/>
</dbReference>
<dbReference type="RefSeq" id="WP_041500195.1">
    <property type="nucleotide sequence ID" value="NZ_BJDV01000003.1"/>
</dbReference>
<organism evidence="3 4">
    <name type="scientific">Companilactobacillus heilongjiangensis</name>
    <dbReference type="NCBI Taxonomy" id="1074467"/>
    <lineage>
        <taxon>Bacteria</taxon>
        <taxon>Bacillati</taxon>
        <taxon>Bacillota</taxon>
        <taxon>Bacilli</taxon>
        <taxon>Lactobacillales</taxon>
        <taxon>Lactobacillaceae</taxon>
        <taxon>Companilactobacillus</taxon>
    </lineage>
</organism>
<dbReference type="NCBIfam" id="NF041241">
    <property type="entry name" value="YhfZ_full"/>
    <property type="match status" value="1"/>
</dbReference>
<dbReference type="InterPro" id="IPR036388">
    <property type="entry name" value="WH-like_DNA-bd_sf"/>
</dbReference>
<dbReference type="Proteomes" id="UP000061546">
    <property type="component" value="Chromosome"/>
</dbReference>
<dbReference type="InterPro" id="IPR041444">
    <property type="entry name" value="HTH_41"/>
</dbReference>
<gene>
    <name evidence="3" type="ORF">JP39_10865</name>
</gene>
<dbReference type="SUPFAM" id="SSF53850">
    <property type="entry name" value="Periplasmic binding protein-like II"/>
    <property type="match status" value="1"/>
</dbReference>
<dbReference type="OrthoDB" id="147067at2"/>
<feature type="domain" description="YhfZ helix-turn-helix" evidence="1">
    <location>
        <begin position="25"/>
        <end position="71"/>
    </location>
</feature>
<proteinExistence type="predicted"/>
<keyword evidence="4" id="KW-1185">Reference proteome</keyword>
<name>A0A0K2LET9_9LACO</name>
<protein>
    <submittedName>
        <fullName evidence="3">GntR family transcriptional regulator</fullName>
    </submittedName>
</protein>
<evidence type="ECO:0000259" key="1">
    <source>
        <dbReference type="Pfam" id="PF14502"/>
    </source>
</evidence>
<dbReference type="InterPro" id="IPR032791">
    <property type="entry name" value="YhfZ_C"/>
</dbReference>
<feature type="domain" description="Uncharacterised protein YhfZ C-terminal" evidence="2">
    <location>
        <begin position="75"/>
        <end position="304"/>
    </location>
</feature>
<reference evidence="3 4" key="1">
    <citation type="submission" date="2015-08" db="EMBL/GenBank/DDBJ databases">
        <title>Genomic sequence of Lactobacillus heilongjiangensis DSM 28069, isolated from Chinese traditional pickle.</title>
        <authorList>
            <person name="Jiang X."/>
            <person name="Zheng B."/>
            <person name="Cheng H."/>
        </authorList>
    </citation>
    <scope>NUCLEOTIDE SEQUENCE [LARGE SCALE GENOMIC DNA]</scope>
    <source>
        <strain evidence="3 4">DSM 28069</strain>
    </source>
</reference>
<dbReference type="Gene3D" id="1.10.10.10">
    <property type="entry name" value="Winged helix-like DNA-binding domain superfamily/Winged helix DNA-binding domain"/>
    <property type="match status" value="1"/>
</dbReference>
<evidence type="ECO:0000259" key="2">
    <source>
        <dbReference type="Pfam" id="PF14503"/>
    </source>
</evidence>
<dbReference type="SUPFAM" id="SSF46785">
    <property type="entry name" value="Winged helix' DNA-binding domain"/>
    <property type="match status" value="1"/>
</dbReference>
<dbReference type="Gene3D" id="3.40.190.10">
    <property type="entry name" value="Periplasmic binding protein-like II"/>
    <property type="match status" value="2"/>
</dbReference>
<dbReference type="STRING" id="1074467.JP39_10865"/>
<dbReference type="KEGG" id="lhi:JP39_10865"/>
<evidence type="ECO:0000313" key="3">
    <source>
        <dbReference type="EMBL" id="ALB29814.1"/>
    </source>
</evidence>
<dbReference type="Pfam" id="PF14502">
    <property type="entry name" value="HTH_41"/>
    <property type="match status" value="1"/>
</dbReference>
<sequence length="304" mass="34477">MREIQYQKKGIALIYLAKKFFTLGVGDKVPTVDELCNETNTSRGTMQSALETLKTDKAIVTVSKGHMGTYLVDQDQDKLLNYLDDRNIVCAMPLPYTKYYEGLSTGFYKSFEDKKLNLNLAYVNGSINRLNGLNSNRYDFIVTSGLTADYLVKHNDVDLVTLLPQKTYVSEHVIVHKKGRNDFIYDGMSIGVDSYSIDYKILTQEIVKNHDVKMIETPYNQIVQRIENGSIDAAIWNRDEVEEKNYPVSYSPIDSELVKKSSSAALLCKKGNTFIKEIVQRYADIDKITSVQKAVISGEILPEY</sequence>
<accession>A0A0K2LET9</accession>
<dbReference type="EMBL" id="CP012559">
    <property type="protein sequence ID" value="ALB29814.1"/>
    <property type="molecule type" value="Genomic_DNA"/>
</dbReference>